<accession>A0AA88BCU3</accession>
<evidence type="ECO:0000313" key="1">
    <source>
        <dbReference type="EMBL" id="GGI34189.1"/>
    </source>
</evidence>
<dbReference type="Proteomes" id="UP000625079">
    <property type="component" value="Unassembled WGS sequence"/>
</dbReference>
<name>A0AA88BCU3_9BRAD</name>
<organism evidence="1 2">
    <name type="scientific">Bradyrhizobium guangdongense</name>
    <dbReference type="NCBI Taxonomy" id="1325090"/>
    <lineage>
        <taxon>Bacteria</taxon>
        <taxon>Pseudomonadati</taxon>
        <taxon>Pseudomonadota</taxon>
        <taxon>Alphaproteobacteria</taxon>
        <taxon>Hyphomicrobiales</taxon>
        <taxon>Nitrobacteraceae</taxon>
        <taxon>Bradyrhizobium</taxon>
    </lineage>
</organism>
<reference evidence="1" key="2">
    <citation type="submission" date="2022-12" db="EMBL/GenBank/DDBJ databases">
        <authorList>
            <person name="Sun Q."/>
            <person name="Zhou Y."/>
        </authorList>
    </citation>
    <scope>NUCLEOTIDE SEQUENCE</scope>
    <source>
        <strain evidence="1">CGMCC 1.15034</strain>
    </source>
</reference>
<sequence length="44" mass="4805">MRWNRELITGLGEWQIAELVENNEVQPGQVIGEPSLAAIADLGS</sequence>
<comment type="caution">
    <text evidence="1">The sequence shown here is derived from an EMBL/GenBank/DDBJ whole genome shotgun (WGS) entry which is preliminary data.</text>
</comment>
<dbReference type="AlphaFoldDB" id="A0AA88BCU3"/>
<protein>
    <submittedName>
        <fullName evidence="1">Uncharacterized protein</fullName>
    </submittedName>
</protein>
<gene>
    <name evidence="1" type="ORF">GCM10010987_78160</name>
</gene>
<proteinExistence type="predicted"/>
<reference evidence="1" key="1">
    <citation type="journal article" date="2014" name="Int. J. Syst. Evol. Microbiol.">
        <title>Complete genome sequence of Corynebacterium casei LMG S-19264T (=DSM 44701T), isolated from a smear-ripened cheese.</title>
        <authorList>
            <consortium name="US DOE Joint Genome Institute (JGI-PGF)"/>
            <person name="Walter F."/>
            <person name="Albersmeier A."/>
            <person name="Kalinowski J."/>
            <person name="Ruckert C."/>
        </authorList>
    </citation>
    <scope>NUCLEOTIDE SEQUENCE</scope>
    <source>
        <strain evidence="1">CGMCC 1.15034</strain>
    </source>
</reference>
<evidence type="ECO:0000313" key="2">
    <source>
        <dbReference type="Proteomes" id="UP000625079"/>
    </source>
</evidence>
<dbReference type="EMBL" id="BMHC01000040">
    <property type="protein sequence ID" value="GGI34189.1"/>
    <property type="molecule type" value="Genomic_DNA"/>
</dbReference>